<comment type="caution">
    <text evidence="2">The sequence shown here is derived from an EMBL/GenBank/DDBJ whole genome shotgun (WGS) entry which is preliminary data.</text>
</comment>
<sequence length="739" mass="81184">MGPVLASSSAPCPWITKAGCPSLGLGFSASILAAASTSPEQARSTEHGAQQPCVVDPPSAFTEDARTASFLASPWTQPLDSPWTAQSSVRSPPRPGLCWHLVSCHRLVPSSTRKEAFSERIPEPHPSARSRTRTRVPDIPESPSLRPVCCSPLLPKRTASSLLEIRPLPPACGGGGAIRRPSSGLESGLTVVVPGRSDPIHALPITPRSIVASSKLRAMFGSFGLANLPPKVKVAPEDVPPPTPISLPRYQPFVQDDAPVDPQQALSNLLKYTGRVSAASGSIGLSAIGFDLRLDVGAEELIPVPSFIPDFDKWDRLTPEEAGEQNQAERRPIRNGNLSPGCQVYVERRKELSNNNEDAFHTVRRLPPPKGKQQARLGNAYEFFRCLEFFTTYWDDPTQPPSLPPSPELAPAENGETNTTNTSPESPRYEATRTSDGCSMPPEYRQNLISAFIKLVAYDYGCNVSMARYEPRLHLSSPEGHPSPRKSYSPSNCHFIFQSPTTRETARAGLVYGPLGVVSARPGTNFTTPDIETAQSTDLAREVLAALVAAQHRAREGKVETRFGEGQWWTSKPRWGGGTGGPIGREIDTDMPLGDKDALPTDSDKAVRPAKKPRKTLSIYDAYRMVRPPSFTWDKKARYEAIGRQKGVDYDDIFVISSIFHHVSILRVRVPDRLLEVLGGSADPDVTQRSWGRVQGWRSKWFDLFDVEQRLSAMRMLWAVMAYQMRTEPEDKEVAMAEK</sequence>
<proteinExistence type="predicted"/>
<name>A0A2P4ZC17_9HYPO</name>
<dbReference type="RefSeq" id="XP_018664751.1">
    <property type="nucleotide sequence ID" value="XM_018801926.1"/>
</dbReference>
<feature type="region of interest" description="Disordered" evidence="1">
    <location>
        <begin position="397"/>
        <end position="440"/>
    </location>
</feature>
<evidence type="ECO:0000256" key="1">
    <source>
        <dbReference type="SAM" id="MobiDB-lite"/>
    </source>
</evidence>
<dbReference type="AlphaFoldDB" id="A0A2P4ZC17"/>
<feature type="region of interest" description="Disordered" evidence="1">
    <location>
        <begin position="320"/>
        <end position="340"/>
    </location>
</feature>
<feature type="compositionally biased region" description="Basic and acidic residues" evidence="1">
    <location>
        <begin position="113"/>
        <end position="123"/>
    </location>
</feature>
<feature type="region of interest" description="Disordered" evidence="1">
    <location>
        <begin position="113"/>
        <end position="140"/>
    </location>
</feature>
<feature type="compositionally biased region" description="Polar residues" evidence="1">
    <location>
        <begin position="415"/>
        <end position="425"/>
    </location>
</feature>
<gene>
    <name evidence="2" type="ORF">TGAM01_v209269</name>
</gene>
<keyword evidence="3" id="KW-1185">Reference proteome</keyword>
<dbReference type="EMBL" id="JPDN02000044">
    <property type="protein sequence ID" value="PON21839.1"/>
    <property type="molecule type" value="Genomic_DNA"/>
</dbReference>
<dbReference type="Proteomes" id="UP000054821">
    <property type="component" value="Unassembled WGS sequence"/>
</dbReference>
<feature type="compositionally biased region" description="Pro residues" evidence="1">
    <location>
        <begin position="398"/>
        <end position="408"/>
    </location>
</feature>
<evidence type="ECO:0000313" key="2">
    <source>
        <dbReference type="EMBL" id="PON21839.1"/>
    </source>
</evidence>
<protein>
    <submittedName>
        <fullName evidence="2">Uncharacterized protein</fullName>
    </submittedName>
</protein>
<accession>A0A2P4ZC17</accession>
<reference evidence="2 3" key="1">
    <citation type="journal article" date="2016" name="Genome Announc.">
        <title>Draft Whole-Genome Sequence of Trichoderma gamsii T6085, a Promising Biocontrol Agent of Fusarium Head Blight on Wheat.</title>
        <authorList>
            <person name="Baroncelli R."/>
            <person name="Zapparata A."/>
            <person name="Piaggeschi G."/>
            <person name="Sarrocco S."/>
            <person name="Vannacci G."/>
        </authorList>
    </citation>
    <scope>NUCLEOTIDE SEQUENCE [LARGE SCALE GENOMIC DNA]</scope>
    <source>
        <strain evidence="2 3">T6085</strain>
    </source>
</reference>
<dbReference type="STRING" id="398673.A0A2P4ZC17"/>
<organism evidence="2 3">
    <name type="scientific">Trichoderma gamsii</name>
    <dbReference type="NCBI Taxonomy" id="398673"/>
    <lineage>
        <taxon>Eukaryota</taxon>
        <taxon>Fungi</taxon>
        <taxon>Dikarya</taxon>
        <taxon>Ascomycota</taxon>
        <taxon>Pezizomycotina</taxon>
        <taxon>Sordariomycetes</taxon>
        <taxon>Hypocreomycetidae</taxon>
        <taxon>Hypocreales</taxon>
        <taxon>Hypocreaceae</taxon>
        <taxon>Trichoderma</taxon>
    </lineage>
</organism>
<dbReference type="GeneID" id="29982009"/>
<evidence type="ECO:0000313" key="3">
    <source>
        <dbReference type="Proteomes" id="UP000054821"/>
    </source>
</evidence>